<dbReference type="EMBL" id="CP000148">
    <property type="protein sequence ID" value="ABB33609.1"/>
    <property type="molecule type" value="Genomic_DNA"/>
</dbReference>
<protein>
    <recommendedName>
        <fullName evidence="3">DprA winged helix domain-containing protein</fullName>
    </recommendedName>
</protein>
<reference evidence="1 2" key="2">
    <citation type="journal article" date="2009" name="BMC Microbiol.">
        <title>The genome sequence of Geobacter metallireducens: features of metabolism, physiology and regulation common and dissimilar to Geobacter sulfurreducens.</title>
        <authorList>
            <person name="Aklujkar M."/>
            <person name="Krushkal J."/>
            <person name="DiBartolo G."/>
            <person name="Lapidus A."/>
            <person name="Land M.L."/>
            <person name="Lovley D.R."/>
        </authorList>
    </citation>
    <scope>NUCLEOTIDE SEQUENCE [LARGE SCALE GENOMIC DNA]</scope>
    <source>
        <strain evidence="2">ATCC 53774 / DSM 7210 / GS-15</strain>
    </source>
</reference>
<proteinExistence type="predicted"/>
<organism evidence="1 2">
    <name type="scientific">Geobacter metallireducens (strain ATCC 53774 / DSM 7210 / GS-15)</name>
    <dbReference type="NCBI Taxonomy" id="269799"/>
    <lineage>
        <taxon>Bacteria</taxon>
        <taxon>Pseudomonadati</taxon>
        <taxon>Thermodesulfobacteriota</taxon>
        <taxon>Desulfuromonadia</taxon>
        <taxon>Geobacterales</taxon>
        <taxon>Geobacteraceae</taxon>
        <taxon>Geobacter</taxon>
    </lineage>
</organism>
<dbReference type="STRING" id="269799.Gmet_3397"/>
<keyword evidence="2" id="KW-1185">Reference proteome</keyword>
<sequence length="73" mass="7530">MARGAGEKTPWLKTLPEQVQAVRAALAAAGGPATADTIARTLQRARTDKVAELLATLAAIGQAREVEPGTYSA</sequence>
<dbReference type="Proteomes" id="UP000007073">
    <property type="component" value="Chromosome"/>
</dbReference>
<dbReference type="KEGG" id="gme:Gmet_3397"/>
<reference evidence="1 2" key="1">
    <citation type="submission" date="2005-10" db="EMBL/GenBank/DDBJ databases">
        <title>Complete sequence of Geobacter metallireducens GS-15.</title>
        <authorList>
            <consortium name="US DOE Joint Genome Institute"/>
            <person name="Copeland A."/>
            <person name="Lucas S."/>
            <person name="Lapidus A."/>
            <person name="Barry K."/>
            <person name="Detter J.C."/>
            <person name="Glavina T."/>
            <person name="Hammon N."/>
            <person name="Israni S."/>
            <person name="Pitluck S."/>
            <person name="Di Bartolo G."/>
            <person name="Chain P."/>
            <person name="Schmutz J."/>
            <person name="Larimer F."/>
            <person name="Land M."/>
            <person name="Kyrpides N."/>
            <person name="Ivanova N."/>
            <person name="Richardson P."/>
        </authorList>
    </citation>
    <scope>NUCLEOTIDE SEQUENCE [LARGE SCALE GENOMIC DNA]</scope>
    <source>
        <strain evidence="2">ATCC 53774 / DSM 7210 / GS-15</strain>
    </source>
</reference>
<evidence type="ECO:0008006" key="3">
    <source>
        <dbReference type="Google" id="ProtNLM"/>
    </source>
</evidence>
<dbReference type="AlphaFoldDB" id="Q39Q65"/>
<accession>Q39Q65</accession>
<gene>
    <name evidence="1" type="ordered locus">Gmet_3397</name>
</gene>
<name>Q39Q65_GEOMG</name>
<evidence type="ECO:0000313" key="1">
    <source>
        <dbReference type="EMBL" id="ABB33609.1"/>
    </source>
</evidence>
<dbReference type="HOGENOM" id="CLU_2699438_0_0_7"/>
<evidence type="ECO:0000313" key="2">
    <source>
        <dbReference type="Proteomes" id="UP000007073"/>
    </source>
</evidence>